<organism evidence="2 3">
    <name type="scientific">Candidatus Pantoea multigeneris</name>
    <dbReference type="NCBI Taxonomy" id="2608357"/>
    <lineage>
        <taxon>Bacteria</taxon>
        <taxon>Pseudomonadati</taxon>
        <taxon>Pseudomonadota</taxon>
        <taxon>Gammaproteobacteria</taxon>
        <taxon>Enterobacterales</taxon>
        <taxon>Erwiniaceae</taxon>
        <taxon>Pantoea</taxon>
    </lineage>
</organism>
<dbReference type="EMBL" id="VWXF01000008">
    <property type="protein sequence ID" value="NIF23451.1"/>
    <property type="molecule type" value="Genomic_DNA"/>
</dbReference>
<gene>
    <name evidence="2" type="ORF">F3J40_17870</name>
</gene>
<dbReference type="Gene3D" id="1.20.5.5260">
    <property type="match status" value="1"/>
</dbReference>
<evidence type="ECO:0000256" key="1">
    <source>
        <dbReference type="SAM" id="Coils"/>
    </source>
</evidence>
<reference evidence="2 3" key="1">
    <citation type="journal article" date="2019" name="bioRxiv">
        <title>Bacteria contribute to plant secondary compound degradation in a generalist herbivore system.</title>
        <authorList>
            <person name="Francoeur C.B."/>
            <person name="Khadempour L."/>
            <person name="Moreira-Soto R.D."/>
            <person name="Gotting K."/>
            <person name="Book A.J."/>
            <person name="Pinto-Tomas A.A."/>
            <person name="Keefover-Ring K."/>
            <person name="Currie C.R."/>
        </authorList>
    </citation>
    <scope>NUCLEOTIDE SEQUENCE [LARGE SCALE GENOMIC DNA]</scope>
    <source>
        <strain evidence="2">Acro-835</strain>
    </source>
</reference>
<sequence length="82" mass="9527">MRMQPESASRAITDYFNSPTWNAPQETDVLATVMSELMREGQPVSSKELLIRLINKLEQEGDQQQLENYRRLLTQLMENSLL</sequence>
<dbReference type="RefSeq" id="WP_167016725.1">
    <property type="nucleotide sequence ID" value="NZ_VWXF01000008.1"/>
</dbReference>
<evidence type="ECO:0000313" key="3">
    <source>
        <dbReference type="Proteomes" id="UP001515683"/>
    </source>
</evidence>
<evidence type="ECO:0000313" key="2">
    <source>
        <dbReference type="EMBL" id="NIF23451.1"/>
    </source>
</evidence>
<keyword evidence="3" id="KW-1185">Reference proteome</keyword>
<dbReference type="Proteomes" id="UP001515683">
    <property type="component" value="Unassembled WGS sequence"/>
</dbReference>
<comment type="caution">
    <text evidence="2">The sequence shown here is derived from an EMBL/GenBank/DDBJ whole genome shotgun (WGS) entry which is preliminary data.</text>
</comment>
<dbReference type="InterPro" id="IPR024753">
    <property type="entry name" value="AriR"/>
</dbReference>
<keyword evidence="1" id="KW-0175">Coiled coil</keyword>
<evidence type="ECO:0008006" key="4">
    <source>
        <dbReference type="Google" id="ProtNLM"/>
    </source>
</evidence>
<feature type="coiled-coil region" evidence="1">
    <location>
        <begin position="47"/>
        <end position="79"/>
    </location>
</feature>
<name>A0ABX0RDL2_9GAMM</name>
<accession>A0ABX0RDL2</accession>
<proteinExistence type="predicted"/>
<dbReference type="Pfam" id="PF10798">
    <property type="entry name" value="YmgB"/>
    <property type="match status" value="1"/>
</dbReference>
<protein>
    <recommendedName>
        <fullName evidence="4">Biofilm development protein YmgB/AriR</fullName>
    </recommendedName>
</protein>